<feature type="domain" description="Glycosyltransferase subfamily 4-like N-terminal" evidence="1">
    <location>
        <begin position="112"/>
        <end position="228"/>
    </location>
</feature>
<proteinExistence type="predicted"/>
<reference evidence="2" key="1">
    <citation type="submission" date="2019-01" db="EMBL/GenBank/DDBJ databases">
        <authorList>
            <consortium name="Genoscope - CEA"/>
            <person name="William W."/>
        </authorList>
    </citation>
    <scope>NUCLEOTIDE SEQUENCE</scope>
    <source>
        <strain evidence="2">CR-1</strain>
    </source>
</reference>
<sequence>MKLLLIAYEYPPILGPQSLRWFYLANELVAAHDDLRLHVLTADIKDIWGFSGVIHQKIKVRRVFPGPFIGLSGWLATRMRKKQKTFPTFLTGKTGLLTKIYLCLRQILNQVIFPDVRTEWLPFAWIAMKRLMKQHDFDVVISAYEPGVNLMLGWLNKKKHRNKTWILDMADPLITPYTPKWRLPLDKMMEKKICRMADHILVTTPELIFLFNKRHGIPTHKFTVIRQGF</sequence>
<dbReference type="InterPro" id="IPR028098">
    <property type="entry name" value="Glyco_trans_4-like_N"/>
</dbReference>
<evidence type="ECO:0000313" key="2">
    <source>
        <dbReference type="EMBL" id="VEN73002.1"/>
    </source>
</evidence>
<dbReference type="SUPFAM" id="SSF53756">
    <property type="entry name" value="UDP-Glycosyltransferase/glycogen phosphorylase"/>
    <property type="match status" value="1"/>
</dbReference>
<dbReference type="GO" id="GO:0016757">
    <property type="term" value="F:glycosyltransferase activity"/>
    <property type="evidence" value="ECO:0007669"/>
    <property type="project" value="UniProtKB-ARBA"/>
</dbReference>
<dbReference type="EMBL" id="CAACVI010000002">
    <property type="protein sequence ID" value="VEN73002.1"/>
    <property type="molecule type" value="Genomic_DNA"/>
</dbReference>
<accession>A0A484HF41</accession>
<dbReference type="Gene3D" id="3.40.50.2000">
    <property type="entry name" value="Glycogen Phosphorylase B"/>
    <property type="match status" value="1"/>
</dbReference>
<dbReference type="Pfam" id="PF13439">
    <property type="entry name" value="Glyco_transf_4"/>
    <property type="match status" value="1"/>
</dbReference>
<protein>
    <recommendedName>
        <fullName evidence="1">Glycosyltransferase subfamily 4-like N-terminal domain-containing protein</fullName>
    </recommendedName>
</protein>
<organism evidence="2">
    <name type="scientific">uncultured Desulfobacteraceae bacterium</name>
    <dbReference type="NCBI Taxonomy" id="218296"/>
    <lineage>
        <taxon>Bacteria</taxon>
        <taxon>Pseudomonadati</taxon>
        <taxon>Thermodesulfobacteriota</taxon>
        <taxon>Desulfobacteria</taxon>
        <taxon>Desulfobacterales</taxon>
        <taxon>Desulfobacteraceae</taxon>
        <taxon>environmental samples</taxon>
    </lineage>
</organism>
<dbReference type="AlphaFoldDB" id="A0A484HF41"/>
<gene>
    <name evidence="2" type="ORF">EPICR_100047</name>
</gene>
<evidence type="ECO:0000259" key="1">
    <source>
        <dbReference type="Pfam" id="PF13439"/>
    </source>
</evidence>
<name>A0A484HF41_9BACT</name>